<dbReference type="Proteomes" id="UP001342826">
    <property type="component" value="Unassembled WGS sequence"/>
</dbReference>
<evidence type="ECO:0000256" key="1">
    <source>
        <dbReference type="PROSITE-ProRule" id="PRU00339"/>
    </source>
</evidence>
<evidence type="ECO:0000313" key="2">
    <source>
        <dbReference type="EMBL" id="MED4401944.1"/>
    </source>
</evidence>
<dbReference type="PROSITE" id="PS50005">
    <property type="entry name" value="TPR"/>
    <property type="match status" value="1"/>
</dbReference>
<keyword evidence="1" id="KW-0802">TPR repeat</keyword>
<dbReference type="SUPFAM" id="SSF52540">
    <property type="entry name" value="P-loop containing nucleoside triphosphate hydrolases"/>
    <property type="match status" value="1"/>
</dbReference>
<dbReference type="InterPro" id="IPR051943">
    <property type="entry name" value="TRAFAC_Dynamin-like_GTPase"/>
</dbReference>
<feature type="repeat" description="TPR" evidence="1">
    <location>
        <begin position="111"/>
        <end position="144"/>
    </location>
</feature>
<dbReference type="Gene3D" id="1.25.40.10">
    <property type="entry name" value="Tetratricopeptide repeat domain"/>
    <property type="match status" value="1"/>
</dbReference>
<organism evidence="2 3">
    <name type="scientific">Metabacillus fastidiosus</name>
    <dbReference type="NCBI Taxonomy" id="1458"/>
    <lineage>
        <taxon>Bacteria</taxon>
        <taxon>Bacillati</taxon>
        <taxon>Bacillota</taxon>
        <taxon>Bacilli</taxon>
        <taxon>Bacillales</taxon>
        <taxon>Bacillaceae</taxon>
        <taxon>Metabacillus</taxon>
    </lineage>
</organism>
<gene>
    <name evidence="2" type="ORF">P9271_11510</name>
</gene>
<name>A0ABU6NXT9_9BACI</name>
<dbReference type="Gene3D" id="3.40.50.300">
    <property type="entry name" value="P-loop containing nucleotide triphosphate hydrolases"/>
    <property type="match status" value="1"/>
</dbReference>
<dbReference type="RefSeq" id="WP_328015264.1">
    <property type="nucleotide sequence ID" value="NZ_JARTFS010000008.1"/>
</dbReference>
<evidence type="ECO:0000313" key="3">
    <source>
        <dbReference type="Proteomes" id="UP001342826"/>
    </source>
</evidence>
<reference evidence="2 3" key="1">
    <citation type="submission" date="2023-03" db="EMBL/GenBank/DDBJ databases">
        <title>Bacillus Genome Sequencing.</title>
        <authorList>
            <person name="Dunlap C."/>
        </authorList>
    </citation>
    <scope>NUCLEOTIDE SEQUENCE [LARGE SCALE GENOMIC DNA]</scope>
    <source>
        <strain evidence="2 3">NRS-1717</strain>
    </source>
</reference>
<dbReference type="SUPFAM" id="SSF48452">
    <property type="entry name" value="TPR-like"/>
    <property type="match status" value="1"/>
</dbReference>
<dbReference type="PANTHER" id="PTHR43681:SF1">
    <property type="entry name" value="SARCALUMENIN"/>
    <property type="match status" value="1"/>
</dbReference>
<protein>
    <submittedName>
        <fullName evidence="2">GTP-binding protein</fullName>
    </submittedName>
</protein>
<dbReference type="EMBL" id="JARTFS010000008">
    <property type="protein sequence ID" value="MED4401944.1"/>
    <property type="molecule type" value="Genomic_DNA"/>
</dbReference>
<accession>A0ABU6NXT9</accession>
<dbReference type="InterPro" id="IPR011990">
    <property type="entry name" value="TPR-like_helical_dom_sf"/>
</dbReference>
<dbReference type="PANTHER" id="PTHR43681">
    <property type="entry name" value="TRANSMEMBRANE GTPASE FZO"/>
    <property type="match status" value="1"/>
</dbReference>
<comment type="caution">
    <text evidence="2">The sequence shown here is derived from an EMBL/GenBank/DDBJ whole genome shotgun (WGS) entry which is preliminary data.</text>
</comment>
<sequence length="913" mass="106400">MTEEKQLINKTYFEAFLEHSEEHPIQVLGEAYLAEQKKEIYHLSYIRFAQGEVYFHNKDYETAIFKWENINNELEPWAKKNIGDAYYELGLLSAAEDVYILIDSESVVLTAEVALKLFSLYVLDGNIERAYEMINKAIAVNPDYPNVTTIAREFYEEQKDFDRALELAVYEAIRTEELSWFKVIRNYIEQGCTKTIAPNYFTKTLSSLYRVDNFEFKQLMKALWHEYRQTSYLQWIKTVNEVFLNIEETSHMSWEPIGALFKETYLDLLSGKFLVKELHEVVPDLLANWLKVTPVSQSTFVSAAILSWNEVFPSTIGTAVKEAENRIFNSVANDTGSIEYSLDLLHSIATWSDSKNLEVSYKLNWFISSLTNLEINQYLVASSVKSGKSSFINTIVGENIVRADQSSTIILSHDDQLGRKEILDEGEREVLNIYNEQKLINTESFFDVKLPSHFLYENRCRFIVTPDIGNRNDERQQLFDFLPLADGLLFILDANEGFTEKERELLAKLKKQAADMKIHFILNNIDLSAGEEELERIMEEIEAKIKEFSPKAELFPYLSSLPISQQLDSLSAFVNGNFQSVHTNKEETRNAKILYFVRQTLNLLLKKRVENENNMIDSINWNEDILDRLNGFSNHLYDMEKEKAGEIKKAFQRIKTEMRTAAESRIPLILRECAGLINDNSDFKNIHIELNEKMNEKVQIYLEEELLPKYMNELQQWIRTSDETLHDSQTNIDEMCVTFSGLYEEKEKLKLECNFSIISDWTRDIERMESRSQIENENILLRHTPAQILLKGAGKLFGAISQNKSILANQYKRYLENESFADPTASIINKFFLQFDLFEKGLTQDVNRFFKEPFASLKEIINETEIEISRAQEYIETMKSNPEVYYDPLTLFEVRLLQYEFMIKANKEISYSN</sequence>
<proteinExistence type="predicted"/>
<keyword evidence="3" id="KW-1185">Reference proteome</keyword>
<dbReference type="InterPro" id="IPR027417">
    <property type="entry name" value="P-loop_NTPase"/>
</dbReference>
<dbReference type="InterPro" id="IPR019734">
    <property type="entry name" value="TPR_rpt"/>
</dbReference>